<dbReference type="PANTHER" id="PTHR10366">
    <property type="entry name" value="NAD DEPENDENT EPIMERASE/DEHYDRATASE"/>
    <property type="match status" value="1"/>
</dbReference>
<dbReference type="SUPFAM" id="SSF51735">
    <property type="entry name" value="NAD(P)-binding Rossmann-fold domains"/>
    <property type="match status" value="1"/>
</dbReference>
<name>A0ABW4CI27_9LACO</name>
<dbReference type="InterPro" id="IPR001509">
    <property type="entry name" value="Epimerase_deHydtase"/>
</dbReference>
<keyword evidence="1" id="KW-0560">Oxidoreductase</keyword>
<comment type="similarity">
    <text evidence="2">Belongs to the NAD(P)-dependent epimerase/dehydratase family. Dihydroflavonol-4-reductase subfamily.</text>
</comment>
<dbReference type="InterPro" id="IPR036291">
    <property type="entry name" value="NAD(P)-bd_dom_sf"/>
</dbReference>
<dbReference type="Pfam" id="PF01370">
    <property type="entry name" value="Epimerase"/>
    <property type="match status" value="1"/>
</dbReference>
<evidence type="ECO:0000259" key="3">
    <source>
        <dbReference type="Pfam" id="PF01370"/>
    </source>
</evidence>
<protein>
    <submittedName>
        <fullName evidence="4">NAD-dependent epimerase/dehydratase family protein</fullName>
    </submittedName>
</protein>
<dbReference type="EMBL" id="JBHTOC010000013">
    <property type="protein sequence ID" value="MFD1430522.1"/>
    <property type="molecule type" value="Genomic_DNA"/>
</dbReference>
<proteinExistence type="inferred from homology"/>
<sequence>MATYLVTGGTGFVASWAIVTLLKRGEKVRTTVRSEEKGKTLKQALSQYTDTTALSFKVADLTDAISWSAAMRDIEFVLHIASPMSADNPDDEAAVMKPAIDGTLNVLKAAVAAHVKHVVMTSSLAAATPPSSETNQAIDESYWTDPTNPELNAYRRSKVLAEQAAWDYMKTQTETAFTTVLPGAIFGPILQPQNTHSVQVIQQMIVRHVPNPKISFEIIDVRDLVDLEIRAVNTPAANGQRYNAISESIAMRDIAKTLKSDVPELASRVRTSQLPDAILRLAAKKAPELNAIVGMLGRKFAHTNQKAIRELDWHPRPAKTTVIDTAKSLYAFNLLS</sequence>
<dbReference type="PANTHER" id="PTHR10366:SF564">
    <property type="entry name" value="STEROL-4-ALPHA-CARBOXYLATE 3-DEHYDROGENASE, DECARBOXYLATING"/>
    <property type="match status" value="1"/>
</dbReference>
<reference evidence="5" key="1">
    <citation type="journal article" date="2019" name="Int. J. Syst. Evol. Microbiol.">
        <title>The Global Catalogue of Microorganisms (GCM) 10K type strain sequencing project: providing services to taxonomists for standard genome sequencing and annotation.</title>
        <authorList>
            <consortium name="The Broad Institute Genomics Platform"/>
            <consortium name="The Broad Institute Genome Sequencing Center for Infectious Disease"/>
            <person name="Wu L."/>
            <person name="Ma J."/>
        </authorList>
    </citation>
    <scope>NUCLEOTIDE SEQUENCE [LARGE SCALE GENOMIC DNA]</scope>
    <source>
        <strain evidence="5">CCM 8980</strain>
    </source>
</reference>
<comment type="caution">
    <text evidence="4">The sequence shown here is derived from an EMBL/GenBank/DDBJ whole genome shotgun (WGS) entry which is preliminary data.</text>
</comment>
<accession>A0ABW4CI27</accession>
<organism evidence="4 5">
    <name type="scientific">Lacticaseibacillus mingshuiensis</name>
    <dbReference type="NCBI Taxonomy" id="2799574"/>
    <lineage>
        <taxon>Bacteria</taxon>
        <taxon>Bacillati</taxon>
        <taxon>Bacillota</taxon>
        <taxon>Bacilli</taxon>
        <taxon>Lactobacillales</taxon>
        <taxon>Lactobacillaceae</taxon>
        <taxon>Lacticaseibacillus</taxon>
    </lineage>
</organism>
<dbReference type="InterPro" id="IPR050425">
    <property type="entry name" value="NAD(P)_dehydrat-like"/>
</dbReference>
<feature type="domain" description="NAD-dependent epimerase/dehydratase" evidence="3">
    <location>
        <begin position="5"/>
        <end position="243"/>
    </location>
</feature>
<evidence type="ECO:0000313" key="4">
    <source>
        <dbReference type="EMBL" id="MFD1430522.1"/>
    </source>
</evidence>
<evidence type="ECO:0000256" key="1">
    <source>
        <dbReference type="ARBA" id="ARBA00023002"/>
    </source>
</evidence>
<dbReference type="Proteomes" id="UP001597196">
    <property type="component" value="Unassembled WGS sequence"/>
</dbReference>
<keyword evidence="5" id="KW-1185">Reference proteome</keyword>
<evidence type="ECO:0000256" key="2">
    <source>
        <dbReference type="ARBA" id="ARBA00023445"/>
    </source>
</evidence>
<evidence type="ECO:0000313" key="5">
    <source>
        <dbReference type="Proteomes" id="UP001597196"/>
    </source>
</evidence>
<gene>
    <name evidence="4" type="ORF">ACFQ4P_09710</name>
</gene>
<dbReference type="RefSeq" id="WP_203627516.1">
    <property type="nucleotide sequence ID" value="NZ_BOLQ01000013.1"/>
</dbReference>
<dbReference type="Gene3D" id="3.40.50.720">
    <property type="entry name" value="NAD(P)-binding Rossmann-like Domain"/>
    <property type="match status" value="1"/>
</dbReference>